<dbReference type="InterPro" id="IPR008979">
    <property type="entry name" value="Galactose-bd-like_sf"/>
</dbReference>
<dbReference type="SUPFAM" id="SSF49303">
    <property type="entry name" value="beta-Galactosidase/glucuronidase domain"/>
    <property type="match status" value="2"/>
</dbReference>
<dbReference type="SUPFAM" id="SSF51445">
    <property type="entry name" value="(Trans)glycosidases"/>
    <property type="match status" value="1"/>
</dbReference>
<keyword evidence="8" id="KW-1185">Reference proteome</keyword>
<dbReference type="Pfam" id="PF18368">
    <property type="entry name" value="Ig_GlcNase"/>
    <property type="match status" value="1"/>
</dbReference>
<dbReference type="Proteomes" id="UP000051952">
    <property type="component" value="Unassembled WGS sequence"/>
</dbReference>
<keyword evidence="2 7" id="KW-0378">Hydrolase</keyword>
<dbReference type="OMA" id="AWPNLHW"/>
<dbReference type="GO" id="GO:0004553">
    <property type="term" value="F:hydrolase activity, hydrolyzing O-glycosyl compounds"/>
    <property type="evidence" value="ECO:0007669"/>
    <property type="project" value="InterPro"/>
</dbReference>
<dbReference type="AlphaFoldDB" id="A0A0S4IVN2"/>
<organism evidence="7 8">
    <name type="scientific">Bodo saltans</name>
    <name type="common">Flagellated protozoan</name>
    <dbReference type="NCBI Taxonomy" id="75058"/>
    <lineage>
        <taxon>Eukaryota</taxon>
        <taxon>Discoba</taxon>
        <taxon>Euglenozoa</taxon>
        <taxon>Kinetoplastea</taxon>
        <taxon>Metakinetoplastina</taxon>
        <taxon>Eubodonida</taxon>
        <taxon>Bodonidae</taxon>
        <taxon>Bodo</taxon>
    </lineage>
</organism>
<evidence type="ECO:0000256" key="1">
    <source>
        <dbReference type="ARBA" id="ARBA00007401"/>
    </source>
</evidence>
<sequence>MELHAVLLVLFIAAAVVSGRVQPMHLSETSGIRGVSVAPLVANWSLQTTAPPPANGTNEVFYPVTVPNTVVGALLEVNRARIAAGAPPVFTFPEGAGSDPFFGKNLAAMPTANFTVPWEFTASFTVGGGASTHRVEATNPYYVLKLNGVNYAANVTVNGASVAKSSDIIGGIRRYALDIDSFVNRSNSNVLSLTVAPPLNSWSTDLSFSFLDWAPFPADNSMGLWRDVELIGLPRFQTTTTPPQDIAFVADGVVVQTYLPSSMAGTTTSQAYITISATVRCFPLAACLLVTTSEVSFSLVASTTYPGLQSLPFPSCNLTSFVASDDGTSAEAQFVWSWEENEALVVQDPQLWWPWQMGGQPLFRISLQLEGHNITQDPNGFQFGLRQMTQQESSGGALQLLVNNIPLLIRGGGWAPDFFYRITESTAGGNESRIAHQLQMVRHMNLNTIRLEGKFEYKLFFELASELGLLVIPGMECCTSWQNWPNWTPQMTSTARLSVRDQVRRLGHYACNIAFLASSDELPPEDVELMYREVIIEEAWPNPIIAAASEQESNISGSTGVKMTGPYSWVPPVYWLDNVNGESLNYGGAWGFLTEGGPGEAPMTYNSWARTVPAEHVWNATEGGSLSSWWNAHMGNPLGKFGSLTRYTPPLNARFGPSSSAQEYCYKSQLQNYEGIRAMFEGYSRMKVANATGVIQWMMNDAFPNHLWHLYDNYLVAGGGYYGARRAGEPLHLMVSYVDGTVSLINNLFQDRPGIFTIQANAYVVIPETVNFYTRTFEIAFVPSDASIDLFALNLSQLATTAASVMPPDNGAATPYFIELVLLSSSSNVPLATSWYFLSTQMDVVDWNDSNWAYSNCSQWADFTALQSAPKPTLGLLDVSIGTAPNSPARVSISAVLANDSPMALAMFSHITVMCQDTGLELAPAFWDDNFITLRPLSNVTITGTVYKGNCSDIEIQVQSYPNVFEVGARWRSNGMANL</sequence>
<dbReference type="OrthoDB" id="408532at2759"/>
<proteinExistence type="inferred from homology"/>
<evidence type="ECO:0000313" key="7">
    <source>
        <dbReference type="EMBL" id="CUG05060.1"/>
    </source>
</evidence>
<dbReference type="PANTHER" id="PTHR43536">
    <property type="entry name" value="MANNOSYLGLYCOPROTEIN ENDO-BETA-MANNOSIDASE"/>
    <property type="match status" value="1"/>
</dbReference>
<evidence type="ECO:0000256" key="4">
    <source>
        <dbReference type="SAM" id="SignalP"/>
    </source>
</evidence>
<evidence type="ECO:0000259" key="6">
    <source>
        <dbReference type="Pfam" id="PF22666"/>
    </source>
</evidence>
<feature type="domain" description="Beta-mannosidase-like galactose-binding" evidence="6">
    <location>
        <begin position="97"/>
        <end position="200"/>
    </location>
</feature>
<evidence type="ECO:0000259" key="5">
    <source>
        <dbReference type="Pfam" id="PF18368"/>
    </source>
</evidence>
<feature type="domain" description="Exo-beta-D-glucosaminidase Ig-fold" evidence="5">
    <location>
        <begin position="852"/>
        <end position="959"/>
    </location>
</feature>
<name>A0A0S4IVN2_BODSA</name>
<dbReference type="InterPro" id="IPR054593">
    <property type="entry name" value="Beta-mannosidase-like_N2"/>
</dbReference>
<dbReference type="VEuPathDB" id="TriTrypDB:BSAL_70740"/>
<feature type="signal peptide" evidence="4">
    <location>
        <begin position="1"/>
        <end position="19"/>
    </location>
</feature>
<evidence type="ECO:0000256" key="2">
    <source>
        <dbReference type="ARBA" id="ARBA00022801"/>
    </source>
</evidence>
<protein>
    <submittedName>
        <fullName evidence="7">Glycoside hydrolase, putative</fullName>
    </submittedName>
</protein>
<dbReference type="InterPro" id="IPR017853">
    <property type="entry name" value="GH"/>
</dbReference>
<dbReference type="EMBL" id="CYKH01000531">
    <property type="protein sequence ID" value="CUG05060.1"/>
    <property type="molecule type" value="Genomic_DNA"/>
</dbReference>
<evidence type="ECO:0000313" key="8">
    <source>
        <dbReference type="Proteomes" id="UP000051952"/>
    </source>
</evidence>
<accession>A0A0S4IVN2</accession>
<gene>
    <name evidence="7" type="ORF">BSAL_70740</name>
</gene>
<feature type="chain" id="PRO_5006621644" evidence="4">
    <location>
        <begin position="20"/>
        <end position="979"/>
    </location>
</feature>
<dbReference type="Gene3D" id="2.60.120.260">
    <property type="entry name" value="Galactose-binding domain-like"/>
    <property type="match status" value="1"/>
</dbReference>
<evidence type="ECO:0000256" key="3">
    <source>
        <dbReference type="ARBA" id="ARBA00023295"/>
    </source>
</evidence>
<dbReference type="InterPro" id="IPR041351">
    <property type="entry name" value="Ig_GlcNase"/>
</dbReference>
<dbReference type="SUPFAM" id="SSF49785">
    <property type="entry name" value="Galactose-binding domain-like"/>
    <property type="match status" value="1"/>
</dbReference>
<dbReference type="Pfam" id="PF22666">
    <property type="entry name" value="Glyco_hydro_2_N2"/>
    <property type="match status" value="1"/>
</dbReference>
<comment type="similarity">
    <text evidence="1">Belongs to the glycosyl hydrolase 2 family.</text>
</comment>
<dbReference type="Gene3D" id="3.20.20.80">
    <property type="entry name" value="Glycosidases"/>
    <property type="match status" value="1"/>
</dbReference>
<reference evidence="8" key="1">
    <citation type="submission" date="2015-09" db="EMBL/GenBank/DDBJ databases">
        <authorList>
            <consortium name="Pathogen Informatics"/>
        </authorList>
    </citation>
    <scope>NUCLEOTIDE SEQUENCE [LARGE SCALE GENOMIC DNA]</scope>
    <source>
        <strain evidence="8">Lake Konstanz</strain>
    </source>
</reference>
<dbReference type="InterPro" id="IPR013783">
    <property type="entry name" value="Ig-like_fold"/>
</dbReference>
<dbReference type="Gene3D" id="2.60.40.10">
    <property type="entry name" value="Immunoglobulins"/>
    <property type="match status" value="3"/>
</dbReference>
<dbReference type="PANTHER" id="PTHR43536:SF1">
    <property type="entry name" value="MANNOSYLGLYCOPROTEIN ENDO-BETA-MANNOSIDASE"/>
    <property type="match status" value="1"/>
</dbReference>
<dbReference type="InterPro" id="IPR036156">
    <property type="entry name" value="Beta-gal/glucu_dom_sf"/>
</dbReference>
<keyword evidence="4" id="KW-0732">Signal</keyword>
<dbReference type="InterPro" id="IPR043534">
    <property type="entry name" value="EBDG/EBM"/>
</dbReference>
<keyword evidence="3" id="KW-0326">Glycosidase</keyword>